<accession>A0A317SJZ9</accession>
<proteinExistence type="predicted"/>
<keyword evidence="3" id="KW-1185">Reference proteome</keyword>
<sequence>MALWRVLSRDLSPPWGSRGGSISGAERESSESNSVSTGRGVLTARERAGETPSGQGSASWRGALRPGVDSVIIGVASAVEVGSWIAWGWFCRYAVLASSGSLPESISCLSSEH</sequence>
<gene>
    <name evidence="2" type="ORF">C7212DRAFT_220841</name>
</gene>
<dbReference type="OrthoDB" id="10377705at2759"/>
<comment type="caution">
    <text evidence="2">The sequence shown here is derived from an EMBL/GenBank/DDBJ whole genome shotgun (WGS) entry which is preliminary data.</text>
</comment>
<protein>
    <submittedName>
        <fullName evidence="2">Uncharacterized protein</fullName>
    </submittedName>
</protein>
<dbReference type="AlphaFoldDB" id="A0A317SJZ9"/>
<evidence type="ECO:0000313" key="2">
    <source>
        <dbReference type="EMBL" id="PWW73816.1"/>
    </source>
</evidence>
<feature type="region of interest" description="Disordered" evidence="1">
    <location>
        <begin position="1"/>
        <end position="61"/>
    </location>
</feature>
<evidence type="ECO:0000256" key="1">
    <source>
        <dbReference type="SAM" id="MobiDB-lite"/>
    </source>
</evidence>
<name>A0A317SJZ9_9PEZI</name>
<dbReference type="Proteomes" id="UP000246991">
    <property type="component" value="Unassembled WGS sequence"/>
</dbReference>
<organism evidence="2 3">
    <name type="scientific">Tuber magnatum</name>
    <name type="common">white Piedmont truffle</name>
    <dbReference type="NCBI Taxonomy" id="42249"/>
    <lineage>
        <taxon>Eukaryota</taxon>
        <taxon>Fungi</taxon>
        <taxon>Dikarya</taxon>
        <taxon>Ascomycota</taxon>
        <taxon>Pezizomycotina</taxon>
        <taxon>Pezizomycetes</taxon>
        <taxon>Pezizales</taxon>
        <taxon>Tuberaceae</taxon>
        <taxon>Tuber</taxon>
    </lineage>
</organism>
<reference evidence="2 3" key="1">
    <citation type="submission" date="2018-03" db="EMBL/GenBank/DDBJ databases">
        <title>Genomes of Pezizomycetes fungi and the evolution of truffles.</title>
        <authorList>
            <person name="Murat C."/>
            <person name="Payen T."/>
            <person name="Noel B."/>
            <person name="Kuo A."/>
            <person name="Martin F.M."/>
        </authorList>
    </citation>
    <scope>NUCLEOTIDE SEQUENCE [LARGE SCALE GENOMIC DNA]</scope>
    <source>
        <strain evidence="2">091103-1</strain>
    </source>
</reference>
<evidence type="ECO:0000313" key="3">
    <source>
        <dbReference type="Proteomes" id="UP000246991"/>
    </source>
</evidence>
<dbReference type="EMBL" id="PYWC01000073">
    <property type="protein sequence ID" value="PWW73816.1"/>
    <property type="molecule type" value="Genomic_DNA"/>
</dbReference>